<dbReference type="EMBL" id="PEOG01000050">
    <property type="protein sequence ID" value="PIM51880.1"/>
    <property type="molecule type" value="Genomic_DNA"/>
</dbReference>
<accession>A0A2G9C608</accession>
<proteinExistence type="predicted"/>
<dbReference type="AlphaFoldDB" id="A0A2G9C608"/>
<dbReference type="Proteomes" id="UP000231501">
    <property type="component" value="Unassembled WGS sequence"/>
</dbReference>
<protein>
    <submittedName>
        <fullName evidence="1">Uncharacterized protein</fullName>
    </submittedName>
</protein>
<sequence>MLGATTQPLRDSWCCMVLGKGGCMDERWDADFEIEPTGDGRFHAVLVLTPPAEVGPPIRTVVPGEYDSALAAEWAAVDAFAAMSRGA</sequence>
<reference evidence="1 2" key="1">
    <citation type="submission" date="2017-11" db="EMBL/GenBank/DDBJ databases">
        <title>Draft genome sequence of Mitsuaria sp. HWN-4.</title>
        <authorList>
            <person name="Gundlapally S.R."/>
        </authorList>
    </citation>
    <scope>NUCLEOTIDE SEQUENCE [LARGE SCALE GENOMIC DNA]</scope>
    <source>
        <strain evidence="1 2">HWN-4</strain>
    </source>
</reference>
<keyword evidence="2" id="KW-1185">Reference proteome</keyword>
<comment type="caution">
    <text evidence="1">The sequence shown here is derived from an EMBL/GenBank/DDBJ whole genome shotgun (WGS) entry which is preliminary data.</text>
</comment>
<evidence type="ECO:0000313" key="1">
    <source>
        <dbReference type="EMBL" id="PIM51880.1"/>
    </source>
</evidence>
<gene>
    <name evidence="1" type="ORF">CS062_17290</name>
</gene>
<evidence type="ECO:0000313" key="2">
    <source>
        <dbReference type="Proteomes" id="UP000231501"/>
    </source>
</evidence>
<organism evidence="1 2">
    <name type="scientific">Roseateles chitinivorans</name>
    <dbReference type="NCBI Taxonomy" id="2917965"/>
    <lineage>
        <taxon>Bacteria</taxon>
        <taxon>Pseudomonadati</taxon>
        <taxon>Pseudomonadota</taxon>
        <taxon>Betaproteobacteria</taxon>
        <taxon>Burkholderiales</taxon>
        <taxon>Sphaerotilaceae</taxon>
        <taxon>Roseateles</taxon>
    </lineage>
</organism>
<name>A0A2G9C608_9BURK</name>